<protein>
    <recommendedName>
        <fullName evidence="3">PIN-like domain-containing protein</fullName>
    </recommendedName>
</protein>
<evidence type="ECO:0000313" key="2">
    <source>
        <dbReference type="Proteomes" id="UP001075225"/>
    </source>
</evidence>
<dbReference type="AlphaFoldDB" id="A0A9Q4KLT8"/>
<evidence type="ECO:0000313" key="1">
    <source>
        <dbReference type="EMBL" id="MCZ6160004.1"/>
    </source>
</evidence>
<dbReference type="Proteomes" id="UP001075225">
    <property type="component" value="Unassembled WGS sequence"/>
</dbReference>
<reference evidence="1" key="1">
    <citation type="submission" date="2022-12" db="EMBL/GenBank/DDBJ databases">
        <title>Species Delineation and Comparative Genomics within the Campylobacter ureolyticus Complex.</title>
        <authorList>
            <person name="Maki J."/>
            <person name="Howard M."/>
            <person name="Connelly S."/>
            <person name="Hardy D.J."/>
            <person name="Cameron A."/>
        </authorList>
    </citation>
    <scope>NUCLEOTIDE SEQUENCE</scope>
    <source>
        <strain evidence="1">URMC_787</strain>
    </source>
</reference>
<evidence type="ECO:0008006" key="3">
    <source>
        <dbReference type="Google" id="ProtNLM"/>
    </source>
</evidence>
<dbReference type="EMBL" id="JAPXGO010000004">
    <property type="protein sequence ID" value="MCZ6160004.1"/>
    <property type="molecule type" value="Genomic_DNA"/>
</dbReference>
<gene>
    <name evidence="1" type="ORF">O6B32_05875</name>
</gene>
<proteinExistence type="predicted"/>
<dbReference type="RefSeq" id="WP_269483408.1">
    <property type="nucleotide sequence ID" value="NZ_JAPXGO010000004.1"/>
</dbReference>
<accession>A0A9Q4KLT8</accession>
<comment type="caution">
    <text evidence="1">The sequence shown here is derived from an EMBL/GenBank/DDBJ whole genome shotgun (WGS) entry which is preliminary data.</text>
</comment>
<sequence length="296" mass="35335">MSIYLIDIENVNLELFLKSKNFEKTDKFYLVGNSNLKFSMFVLEFFEDVKYKIYHFNDADKNYADKILFTILGSILNRPEYVNDKIYMVSNDSIFSSLKYTKKLFNKNVENIKFNNSTSLVPVKKKDLMIVKDDATIDNLYRINKEKIKKILIKTDKNSDFHNGLVKEFGKDDGIELYRFIKNYDSSFDPMIFYIQKRLDIDAIIQAYKDEKDIKYFLVDKFFNDGEKLFEFLKEINFIDNTVQKSKEEDFYNKHKIEIENIKKSSSDMSEFHNTLVKKYGEIGKHIYKFIKKYVI</sequence>
<organism evidence="1 2">
    <name type="scientific">Campylobacter ureolyticus</name>
    <dbReference type="NCBI Taxonomy" id="827"/>
    <lineage>
        <taxon>Bacteria</taxon>
        <taxon>Pseudomonadati</taxon>
        <taxon>Campylobacterota</taxon>
        <taxon>Epsilonproteobacteria</taxon>
        <taxon>Campylobacterales</taxon>
        <taxon>Campylobacteraceae</taxon>
        <taxon>Campylobacter</taxon>
    </lineage>
</organism>
<name>A0A9Q4KLT8_9BACT</name>